<evidence type="ECO:0000313" key="3">
    <source>
        <dbReference type="Proteomes" id="UP000007517"/>
    </source>
</evidence>
<dbReference type="EMBL" id="FO117623">
    <property type="protein sequence ID" value="CCG05420.1"/>
    <property type="molecule type" value="Genomic_DNA"/>
</dbReference>
<reference evidence="2 3" key="1">
    <citation type="journal article" date="2012" name="J. Bacteriol.">
        <title>Genome Sequence of Blastococcus saxobsidens DD2, a Stone-Inhabiting Bacterium.</title>
        <authorList>
            <person name="Chouaia B."/>
            <person name="Crotti E."/>
            <person name="Brusetti L."/>
            <person name="Daffonchio D."/>
            <person name="Essoussi I."/>
            <person name="Nouioui I."/>
            <person name="Sbissi I."/>
            <person name="Ghodhbane-Gtari F."/>
            <person name="Gtari M."/>
            <person name="Vacherie B."/>
            <person name="Barbe V."/>
            <person name="Medigue C."/>
            <person name="Gury J."/>
            <person name="Pujic P."/>
            <person name="Normand P."/>
        </authorList>
    </citation>
    <scope>NUCLEOTIDE SEQUENCE [LARGE SCALE GENOMIC DNA]</scope>
    <source>
        <strain evidence="2 3">DD2</strain>
    </source>
</reference>
<keyword evidence="1" id="KW-0732">Signal</keyword>
<feature type="signal peptide" evidence="1">
    <location>
        <begin position="1"/>
        <end position="22"/>
    </location>
</feature>
<dbReference type="AlphaFoldDB" id="H6RRD8"/>
<dbReference type="STRING" id="1146883.BLASA_4620"/>
<proteinExistence type="predicted"/>
<evidence type="ECO:0000256" key="1">
    <source>
        <dbReference type="SAM" id="SignalP"/>
    </source>
</evidence>
<dbReference type="PROSITE" id="PS51257">
    <property type="entry name" value="PROKAR_LIPOPROTEIN"/>
    <property type="match status" value="1"/>
</dbReference>
<reference evidence="3" key="2">
    <citation type="submission" date="2012-02" db="EMBL/GenBank/DDBJ databases">
        <title>Complete genome sequence of Blastococcus saxobsidens strain DD2.</title>
        <authorList>
            <person name="Genoscope."/>
        </authorList>
    </citation>
    <scope>NUCLEOTIDE SEQUENCE [LARGE SCALE GENOMIC DNA]</scope>
    <source>
        <strain evidence="3">DD2</strain>
    </source>
</reference>
<protein>
    <recommendedName>
        <fullName evidence="4">Lipoprotein</fullName>
    </recommendedName>
</protein>
<name>H6RRD8_BLASD</name>
<sequence>MSSTIRTSRLAGGLLAAGLSLAALTGCSFSSDNVSCSTAGSCTVTLSGEGAEADILGTTLSLGGVQDGRASLTVAGVNVSCGEGESVAAGPLQVSCSGVTEDSVELTASLN</sequence>
<evidence type="ECO:0000313" key="2">
    <source>
        <dbReference type="EMBL" id="CCG05420.1"/>
    </source>
</evidence>
<dbReference type="RefSeq" id="WP_014378287.1">
    <property type="nucleotide sequence ID" value="NC_016943.1"/>
</dbReference>
<keyword evidence="3" id="KW-1185">Reference proteome</keyword>
<evidence type="ECO:0008006" key="4">
    <source>
        <dbReference type="Google" id="ProtNLM"/>
    </source>
</evidence>
<dbReference type="Proteomes" id="UP000007517">
    <property type="component" value="Chromosome"/>
</dbReference>
<gene>
    <name evidence="2" type="ordered locus">BLASA_4620</name>
</gene>
<dbReference type="OrthoDB" id="5197824at2"/>
<organism evidence="2 3">
    <name type="scientific">Blastococcus saxobsidens (strain DD2)</name>
    <dbReference type="NCBI Taxonomy" id="1146883"/>
    <lineage>
        <taxon>Bacteria</taxon>
        <taxon>Bacillati</taxon>
        <taxon>Actinomycetota</taxon>
        <taxon>Actinomycetes</taxon>
        <taxon>Geodermatophilales</taxon>
        <taxon>Geodermatophilaceae</taxon>
        <taxon>Blastococcus</taxon>
    </lineage>
</organism>
<dbReference type="HOGENOM" id="CLU_145965_0_0_11"/>
<accession>H6RRD8</accession>
<dbReference type="KEGG" id="bsd:BLASA_4620"/>
<feature type="chain" id="PRO_5038541389" description="Lipoprotein" evidence="1">
    <location>
        <begin position="23"/>
        <end position="111"/>
    </location>
</feature>